<evidence type="ECO:0000313" key="1">
    <source>
        <dbReference type="EMBL" id="GAA4264134.1"/>
    </source>
</evidence>
<reference evidence="2" key="1">
    <citation type="journal article" date="2019" name="Int. J. Syst. Evol. Microbiol.">
        <title>The Global Catalogue of Microorganisms (GCM) 10K type strain sequencing project: providing services to taxonomists for standard genome sequencing and annotation.</title>
        <authorList>
            <consortium name="The Broad Institute Genomics Platform"/>
            <consortium name="The Broad Institute Genome Sequencing Center for Infectious Disease"/>
            <person name="Wu L."/>
            <person name="Ma J."/>
        </authorList>
    </citation>
    <scope>NUCLEOTIDE SEQUENCE [LARGE SCALE GENOMIC DNA]</scope>
    <source>
        <strain evidence="2">JCM 17441</strain>
    </source>
</reference>
<organism evidence="1 2">
    <name type="scientific">Dactylosporangium darangshiense</name>
    <dbReference type="NCBI Taxonomy" id="579108"/>
    <lineage>
        <taxon>Bacteria</taxon>
        <taxon>Bacillati</taxon>
        <taxon>Actinomycetota</taxon>
        <taxon>Actinomycetes</taxon>
        <taxon>Micromonosporales</taxon>
        <taxon>Micromonosporaceae</taxon>
        <taxon>Dactylosporangium</taxon>
    </lineage>
</organism>
<proteinExistence type="predicted"/>
<protein>
    <submittedName>
        <fullName evidence="1">Lipoprotein</fullName>
    </submittedName>
</protein>
<comment type="caution">
    <text evidence="1">The sequence shown here is derived from an EMBL/GenBank/DDBJ whole genome shotgun (WGS) entry which is preliminary data.</text>
</comment>
<name>A0ABP8DW54_9ACTN</name>
<dbReference type="RefSeq" id="WP_345144526.1">
    <property type="nucleotide sequence ID" value="NZ_BAABAT010000099.1"/>
</dbReference>
<accession>A0ABP8DW54</accession>
<evidence type="ECO:0000313" key="2">
    <source>
        <dbReference type="Proteomes" id="UP001500620"/>
    </source>
</evidence>
<dbReference type="EMBL" id="BAABAT010000099">
    <property type="protein sequence ID" value="GAA4264134.1"/>
    <property type="molecule type" value="Genomic_DNA"/>
</dbReference>
<dbReference type="Proteomes" id="UP001500620">
    <property type="component" value="Unassembled WGS sequence"/>
</dbReference>
<dbReference type="PROSITE" id="PS51257">
    <property type="entry name" value="PROKAR_LIPOPROTEIN"/>
    <property type="match status" value="1"/>
</dbReference>
<sequence>MAVPRQVYVVVVAVLALVVSGCGSPGSRAPGGETNPAGDIPDNTAFVSFRPADGRYEIKVPEGWQRTVSGAAVSFTDKLNTIRVETLAAAAAPSVDSAKAAEVPAIQAATRNFALQKVETVRRNAGDAVLIVYRADSQADPVTGKIVPDSVERYEFWNNGVEAVVTLSGPVGADNVDPWRTVTDSLRWLP</sequence>
<gene>
    <name evidence="1" type="ORF">GCM10022255_114970</name>
</gene>
<keyword evidence="2" id="KW-1185">Reference proteome</keyword>
<keyword evidence="1" id="KW-0449">Lipoprotein</keyword>